<name>A0A6J4HT15_9ACTN</name>
<evidence type="ECO:0000313" key="2">
    <source>
        <dbReference type="EMBL" id="CAA9233111.1"/>
    </source>
</evidence>
<gene>
    <name evidence="2" type="ORF">AVDCRST_MAG50-1285</name>
</gene>
<accession>A0A6J4HT15</accession>
<evidence type="ECO:0008006" key="3">
    <source>
        <dbReference type="Google" id="ProtNLM"/>
    </source>
</evidence>
<dbReference type="EMBL" id="CADCTF010000063">
    <property type="protein sequence ID" value="CAA9233111.1"/>
    <property type="molecule type" value="Genomic_DNA"/>
</dbReference>
<dbReference type="InterPro" id="IPR043504">
    <property type="entry name" value="Peptidase_S1_PA_chymotrypsin"/>
</dbReference>
<dbReference type="PANTHER" id="PTHR14389">
    <property type="entry name" value="SI:CH1073-475A24.1"/>
    <property type="match status" value="1"/>
</dbReference>
<dbReference type="SUPFAM" id="SSF50494">
    <property type="entry name" value="Trypsin-like serine proteases"/>
    <property type="match status" value="1"/>
</dbReference>
<dbReference type="InterPro" id="IPR009003">
    <property type="entry name" value="Peptidase_S1_PA"/>
</dbReference>
<reference evidence="2" key="1">
    <citation type="submission" date="2020-02" db="EMBL/GenBank/DDBJ databases">
        <authorList>
            <person name="Meier V. D."/>
        </authorList>
    </citation>
    <scope>NUCLEOTIDE SEQUENCE</scope>
    <source>
        <strain evidence="2">AVDCRST_MAG50</strain>
    </source>
</reference>
<protein>
    <recommendedName>
        <fullName evidence="3">Serine protease</fullName>
    </recommendedName>
</protein>
<dbReference type="Gene3D" id="2.40.10.10">
    <property type="entry name" value="Trypsin-like serine proteases"/>
    <property type="match status" value="2"/>
</dbReference>
<sequence length="362" mass="39031">MRRPELVELVLRSVPDVGEVATRLAADRRSPVASVAGRRPASRRGRRLGAVVGAPLEELPTSLRNPERAGRKRTLDAAERAAAKIAESGTDADLTPEEVAGAEAIIVVFGRPAILVQDGRFFPPPHPWEKLEECRADIEAVLPRVGRIEVAGHPRYEWVGTGFVAGDGLVLTNRHVAKEFARPVGRGKWDFEAGMTVTIDFAEELSSAAPREHPVTEVVAVHEEVDLAVLRVGPRAGGTAVPAALPLSRAPQRARKGRQVYVVGYPAADPGRNDAEVMGRIFNDIYNVKRLQPGGVRGTKGLLHSHDCSTLGGNSGSCVVDLETHQVVGLHFQGRYLEANWAVTLSKLLADPKIKKAGLNFV</sequence>
<dbReference type="Pfam" id="PF13365">
    <property type="entry name" value="Trypsin_2"/>
    <property type="match status" value="1"/>
</dbReference>
<dbReference type="AlphaFoldDB" id="A0A6J4HT15"/>
<dbReference type="PANTHER" id="PTHR14389:SF3">
    <property type="entry name" value="PROTEIN FAM111A-LIKE"/>
    <property type="match status" value="1"/>
</dbReference>
<organism evidence="2">
    <name type="scientific">uncultured Acidimicrobiales bacterium</name>
    <dbReference type="NCBI Taxonomy" id="310071"/>
    <lineage>
        <taxon>Bacteria</taxon>
        <taxon>Bacillati</taxon>
        <taxon>Actinomycetota</taxon>
        <taxon>Acidimicrobiia</taxon>
        <taxon>Acidimicrobiales</taxon>
        <taxon>environmental samples</taxon>
    </lineage>
</organism>
<feature type="region of interest" description="Disordered" evidence="1">
    <location>
        <begin position="28"/>
        <end position="48"/>
    </location>
</feature>
<evidence type="ECO:0000256" key="1">
    <source>
        <dbReference type="SAM" id="MobiDB-lite"/>
    </source>
</evidence>
<proteinExistence type="predicted"/>